<name>A0A4W3GTD7_CALMI</name>
<evidence type="ECO:0000313" key="1">
    <source>
        <dbReference type="Ensembl" id="ENSCMIP00000006851.1"/>
    </source>
</evidence>
<reference evidence="2" key="1">
    <citation type="journal article" date="2006" name="Science">
        <title>Ancient noncoding elements conserved in the human genome.</title>
        <authorList>
            <person name="Venkatesh B."/>
            <person name="Kirkness E.F."/>
            <person name="Loh Y.H."/>
            <person name="Halpern A.L."/>
            <person name="Lee A.P."/>
            <person name="Johnson J."/>
            <person name="Dandona N."/>
            <person name="Viswanathan L.D."/>
            <person name="Tay A."/>
            <person name="Venter J.C."/>
            <person name="Strausberg R.L."/>
            <person name="Brenner S."/>
        </authorList>
    </citation>
    <scope>NUCLEOTIDE SEQUENCE [LARGE SCALE GENOMIC DNA]</scope>
</reference>
<dbReference type="FunCoup" id="A0A4W3GTD7">
    <property type="interactions" value="6"/>
</dbReference>
<dbReference type="Proteomes" id="UP000314986">
    <property type="component" value="Unassembled WGS sequence"/>
</dbReference>
<proteinExistence type="predicted"/>
<reference evidence="1" key="4">
    <citation type="submission" date="2025-08" db="UniProtKB">
        <authorList>
            <consortium name="Ensembl"/>
        </authorList>
    </citation>
    <scope>IDENTIFICATION</scope>
</reference>
<evidence type="ECO:0000313" key="2">
    <source>
        <dbReference type="Proteomes" id="UP000314986"/>
    </source>
</evidence>
<dbReference type="Pfam" id="PF15076">
    <property type="entry name" value="DUF4543"/>
    <property type="match status" value="1"/>
</dbReference>
<gene>
    <name evidence="1" type="primary">cunh17orf67</name>
</gene>
<keyword evidence="2" id="KW-1185">Reference proteome</keyword>
<dbReference type="STRING" id="7868.ENSCMIP00000006851"/>
<protein>
    <submittedName>
        <fullName evidence="1">Chromosome 17 open reading frame 67</fullName>
    </submittedName>
</protein>
<dbReference type="GeneTree" id="ENSGT00390000006555"/>
<dbReference type="InParanoid" id="A0A4W3GTD7"/>
<dbReference type="PANTHER" id="PTHR48415">
    <property type="entry name" value="GENE 525-RELATED"/>
    <property type="match status" value="1"/>
</dbReference>
<dbReference type="AlphaFoldDB" id="A0A4W3GTD7"/>
<dbReference type="PANTHER" id="PTHR48415:SF1">
    <property type="entry name" value="GENE 525-RELATED"/>
    <property type="match status" value="1"/>
</dbReference>
<dbReference type="Ensembl" id="ENSCMIT00000007066.1">
    <property type="protein sequence ID" value="ENSCMIP00000006851.1"/>
    <property type="gene ID" value="ENSCMIG00000003824.1"/>
</dbReference>
<accession>A0A4W3GTD7</accession>
<sequence length="123" mass="13617">MVQAAVRARHQRHLLTFELPVGLGQASVVHTHAAAQAAGALQGGQAAQAAVDTSPILTAKQANQLLRSKRSDRQLKAGFPDEPMREYLLYLQGLQRRADEQQLEHWLNPHCKPHCNSNWVSPI</sequence>
<organism evidence="1 2">
    <name type="scientific">Callorhinchus milii</name>
    <name type="common">Ghost shark</name>
    <dbReference type="NCBI Taxonomy" id="7868"/>
    <lineage>
        <taxon>Eukaryota</taxon>
        <taxon>Metazoa</taxon>
        <taxon>Chordata</taxon>
        <taxon>Craniata</taxon>
        <taxon>Vertebrata</taxon>
        <taxon>Chondrichthyes</taxon>
        <taxon>Holocephali</taxon>
        <taxon>Chimaeriformes</taxon>
        <taxon>Callorhinchidae</taxon>
        <taxon>Callorhinchus</taxon>
    </lineage>
</organism>
<reference evidence="1" key="5">
    <citation type="submission" date="2025-09" db="UniProtKB">
        <authorList>
            <consortium name="Ensembl"/>
        </authorList>
    </citation>
    <scope>IDENTIFICATION</scope>
</reference>
<reference evidence="2" key="2">
    <citation type="journal article" date="2007" name="PLoS Biol.">
        <title>Survey sequencing and comparative analysis of the elephant shark (Callorhinchus milii) genome.</title>
        <authorList>
            <person name="Venkatesh B."/>
            <person name="Kirkness E.F."/>
            <person name="Loh Y.H."/>
            <person name="Halpern A.L."/>
            <person name="Lee A.P."/>
            <person name="Johnson J."/>
            <person name="Dandona N."/>
            <person name="Viswanathan L.D."/>
            <person name="Tay A."/>
            <person name="Venter J.C."/>
            <person name="Strausberg R.L."/>
            <person name="Brenner S."/>
        </authorList>
    </citation>
    <scope>NUCLEOTIDE SEQUENCE [LARGE SCALE GENOMIC DNA]</scope>
</reference>
<dbReference type="InterPro" id="IPR027870">
    <property type="entry name" value="DUF4543"/>
</dbReference>
<reference evidence="2" key="3">
    <citation type="journal article" date="2014" name="Nature">
        <title>Elephant shark genome provides unique insights into gnathostome evolution.</title>
        <authorList>
            <consortium name="International Elephant Shark Genome Sequencing Consortium"/>
            <person name="Venkatesh B."/>
            <person name="Lee A.P."/>
            <person name="Ravi V."/>
            <person name="Maurya A.K."/>
            <person name="Lian M.M."/>
            <person name="Swann J.B."/>
            <person name="Ohta Y."/>
            <person name="Flajnik M.F."/>
            <person name="Sutoh Y."/>
            <person name="Kasahara M."/>
            <person name="Hoon S."/>
            <person name="Gangu V."/>
            <person name="Roy S.W."/>
            <person name="Irimia M."/>
            <person name="Korzh V."/>
            <person name="Kondrychyn I."/>
            <person name="Lim Z.W."/>
            <person name="Tay B.H."/>
            <person name="Tohari S."/>
            <person name="Kong K.W."/>
            <person name="Ho S."/>
            <person name="Lorente-Galdos B."/>
            <person name="Quilez J."/>
            <person name="Marques-Bonet T."/>
            <person name="Raney B.J."/>
            <person name="Ingham P.W."/>
            <person name="Tay A."/>
            <person name="Hillier L.W."/>
            <person name="Minx P."/>
            <person name="Boehm T."/>
            <person name="Wilson R.K."/>
            <person name="Brenner S."/>
            <person name="Warren W.C."/>
        </authorList>
    </citation>
    <scope>NUCLEOTIDE SEQUENCE [LARGE SCALE GENOMIC DNA]</scope>
</reference>